<reference evidence="3 4" key="1">
    <citation type="submission" date="2024-02" db="EMBL/GenBank/DDBJ databases">
        <title>First draft genome assembly of two strains of Seiridium cardinale.</title>
        <authorList>
            <person name="Emiliani G."/>
            <person name="Scali E."/>
        </authorList>
    </citation>
    <scope>NUCLEOTIDE SEQUENCE [LARGE SCALE GENOMIC DNA]</scope>
    <source>
        <strain evidence="3 4">BM-138-000479</strain>
    </source>
</reference>
<protein>
    <recommendedName>
        <fullName evidence="2">Aminoglycoside phosphotransferase domain-containing protein</fullName>
    </recommendedName>
</protein>
<proteinExistence type="predicted"/>
<dbReference type="Proteomes" id="UP001465668">
    <property type="component" value="Unassembled WGS sequence"/>
</dbReference>
<dbReference type="Gene3D" id="3.90.1200.10">
    <property type="match status" value="1"/>
</dbReference>
<sequence>MSEAALFDILFVDESHGLANSPLPTPNDIDGSEVLLHESMGSRIVRIHERFVIKFGIEVSPIEAHNMLYVSNSTTVPVPEVFAIYQRQEEQNVVTYIVMQYVPGTTLLDLWGTLDQARKTAIAQTLRTYFDQLRQLRQLQHPGYFGDVTGGPPLDDIFSVAQGVHEVKRSVETEEELINHIIRIYSLETGERTAHKARYYQHVLPNVLRSNGSPIFTHNDFQRKNVMVQPDGTLVIIDWEFSSWYPAYWEYSSATFANGGWDESGENDNPIENDDHYTAGKIILSPMWERRNVFQATKEMIEICLKPDPSKFGNEEASARDNLYTYIVEPLGSVFRQAWPHGREPKSFSPDPVSFKSTEISSETLESSKSQARS</sequence>
<organism evidence="3 4">
    <name type="scientific">Seiridium cardinale</name>
    <dbReference type="NCBI Taxonomy" id="138064"/>
    <lineage>
        <taxon>Eukaryota</taxon>
        <taxon>Fungi</taxon>
        <taxon>Dikarya</taxon>
        <taxon>Ascomycota</taxon>
        <taxon>Pezizomycotina</taxon>
        <taxon>Sordariomycetes</taxon>
        <taxon>Xylariomycetidae</taxon>
        <taxon>Amphisphaeriales</taxon>
        <taxon>Sporocadaceae</taxon>
        <taxon>Seiridium</taxon>
    </lineage>
</organism>
<dbReference type="Pfam" id="PF01636">
    <property type="entry name" value="APH"/>
    <property type="match status" value="1"/>
</dbReference>
<dbReference type="PANTHER" id="PTHR21310">
    <property type="entry name" value="AMINOGLYCOSIDE PHOSPHOTRANSFERASE-RELATED-RELATED"/>
    <property type="match status" value="1"/>
</dbReference>
<name>A0ABR2XNQ1_9PEZI</name>
<dbReference type="InterPro" id="IPR011009">
    <property type="entry name" value="Kinase-like_dom_sf"/>
</dbReference>
<accession>A0ABR2XNQ1</accession>
<dbReference type="SUPFAM" id="SSF56112">
    <property type="entry name" value="Protein kinase-like (PK-like)"/>
    <property type="match status" value="1"/>
</dbReference>
<dbReference type="InterPro" id="IPR051678">
    <property type="entry name" value="AGP_Transferase"/>
</dbReference>
<evidence type="ECO:0000313" key="4">
    <source>
        <dbReference type="Proteomes" id="UP001465668"/>
    </source>
</evidence>
<feature type="region of interest" description="Disordered" evidence="1">
    <location>
        <begin position="342"/>
        <end position="374"/>
    </location>
</feature>
<keyword evidence="4" id="KW-1185">Reference proteome</keyword>
<evidence type="ECO:0000313" key="3">
    <source>
        <dbReference type="EMBL" id="KAK9775314.1"/>
    </source>
</evidence>
<feature type="compositionally biased region" description="Low complexity" evidence="1">
    <location>
        <begin position="356"/>
        <end position="374"/>
    </location>
</feature>
<feature type="domain" description="Aminoglycoside phosphotransferase" evidence="2">
    <location>
        <begin position="61"/>
        <end position="255"/>
    </location>
</feature>
<comment type="caution">
    <text evidence="3">The sequence shown here is derived from an EMBL/GenBank/DDBJ whole genome shotgun (WGS) entry which is preliminary data.</text>
</comment>
<dbReference type="InterPro" id="IPR002575">
    <property type="entry name" value="Aminoglycoside_PTrfase"/>
</dbReference>
<dbReference type="EMBL" id="JARVKM010000035">
    <property type="protein sequence ID" value="KAK9775314.1"/>
    <property type="molecule type" value="Genomic_DNA"/>
</dbReference>
<evidence type="ECO:0000259" key="2">
    <source>
        <dbReference type="Pfam" id="PF01636"/>
    </source>
</evidence>
<dbReference type="PANTHER" id="PTHR21310:SF48">
    <property type="entry name" value="AMINOGLYCOSIDE PHOSPHOTRANSFERASE DOMAIN-CONTAINING PROTEIN"/>
    <property type="match status" value="1"/>
</dbReference>
<gene>
    <name evidence="3" type="ORF">SCAR479_07990</name>
</gene>
<evidence type="ECO:0000256" key="1">
    <source>
        <dbReference type="SAM" id="MobiDB-lite"/>
    </source>
</evidence>
<dbReference type="CDD" id="cd05120">
    <property type="entry name" value="APH_ChoK_like"/>
    <property type="match status" value="1"/>
</dbReference>